<gene>
    <name evidence="1" type="ORF">LCGC14_0163360</name>
</gene>
<proteinExistence type="predicted"/>
<reference evidence="1" key="1">
    <citation type="journal article" date="2015" name="Nature">
        <title>Complex archaea that bridge the gap between prokaryotes and eukaryotes.</title>
        <authorList>
            <person name="Spang A."/>
            <person name="Saw J.H."/>
            <person name="Jorgensen S.L."/>
            <person name="Zaremba-Niedzwiedzka K."/>
            <person name="Martijn J."/>
            <person name="Lind A.E."/>
            <person name="van Eijk R."/>
            <person name="Schleper C."/>
            <person name="Guy L."/>
            <person name="Ettema T.J."/>
        </authorList>
    </citation>
    <scope>NUCLEOTIDE SEQUENCE</scope>
</reference>
<name>A0A0F9VA94_9ZZZZ</name>
<organism evidence="1">
    <name type="scientific">marine sediment metagenome</name>
    <dbReference type="NCBI Taxonomy" id="412755"/>
    <lineage>
        <taxon>unclassified sequences</taxon>
        <taxon>metagenomes</taxon>
        <taxon>ecological metagenomes</taxon>
    </lineage>
</organism>
<dbReference type="AlphaFoldDB" id="A0A0F9VA94"/>
<dbReference type="EMBL" id="LAZR01000062">
    <property type="protein sequence ID" value="KKN96692.1"/>
    <property type="molecule type" value="Genomic_DNA"/>
</dbReference>
<evidence type="ECO:0000313" key="1">
    <source>
        <dbReference type="EMBL" id="KKN96692.1"/>
    </source>
</evidence>
<accession>A0A0F9VA94</accession>
<sequence>MEPSLATKKLPSRSAVRLTCLAAAGDLEAAPRAALLRTPFAEADGDTRFRQQVHDGRLVDTIRVEQDRHIGLPSRRELPSVAKIHWTCRAYRSMPNCHFCQTNPQRWRHSAAYPTQIQIIPLPAE</sequence>
<protein>
    <submittedName>
        <fullName evidence="1">Uncharacterized protein</fullName>
    </submittedName>
</protein>
<comment type="caution">
    <text evidence="1">The sequence shown here is derived from an EMBL/GenBank/DDBJ whole genome shotgun (WGS) entry which is preliminary data.</text>
</comment>